<name>B3TB42_9ZZZZ</name>
<dbReference type="PIRSF" id="PIRSF500217">
    <property type="entry name" value="AlgI"/>
    <property type="match status" value="1"/>
</dbReference>
<accession>B3TB42</accession>
<evidence type="ECO:0000256" key="2">
    <source>
        <dbReference type="ARBA" id="ARBA00010323"/>
    </source>
</evidence>
<evidence type="ECO:0000256" key="6">
    <source>
        <dbReference type="ARBA" id="ARBA00022989"/>
    </source>
</evidence>
<dbReference type="AlphaFoldDB" id="B3TB42"/>
<dbReference type="InterPro" id="IPR004299">
    <property type="entry name" value="MBOAT_fam"/>
</dbReference>
<evidence type="ECO:0000256" key="5">
    <source>
        <dbReference type="ARBA" id="ARBA00022692"/>
    </source>
</evidence>
<gene>
    <name evidence="10" type="ORF">ALOHA_HF4000APKG8K5ctg1g20</name>
</gene>
<dbReference type="GO" id="GO:0016746">
    <property type="term" value="F:acyltransferase activity"/>
    <property type="evidence" value="ECO:0007669"/>
    <property type="project" value="UniProtKB-KW"/>
</dbReference>
<comment type="subcellular location">
    <subcellularLocation>
        <location evidence="1">Cell membrane</location>
        <topology evidence="1">Multi-pass membrane protein</topology>
    </subcellularLocation>
</comment>
<evidence type="ECO:0000256" key="8">
    <source>
        <dbReference type="ARBA" id="ARBA00023315"/>
    </source>
</evidence>
<keyword evidence="6 9" id="KW-1133">Transmembrane helix</keyword>
<organism evidence="10">
    <name type="scientific">uncultured marine microorganism HF4000_APKG8K5</name>
    <dbReference type="NCBI Taxonomy" id="455555"/>
    <lineage>
        <taxon>unclassified sequences</taxon>
        <taxon>environmental samples</taxon>
    </lineage>
</organism>
<evidence type="ECO:0000256" key="7">
    <source>
        <dbReference type="ARBA" id="ARBA00023136"/>
    </source>
</evidence>
<keyword evidence="4" id="KW-0808">Transferase</keyword>
<feature type="transmembrane region" description="Helical" evidence="9">
    <location>
        <begin position="179"/>
        <end position="200"/>
    </location>
</feature>
<dbReference type="EMBL" id="EU016658">
    <property type="protein sequence ID" value="ABZ09807.1"/>
    <property type="molecule type" value="Genomic_DNA"/>
</dbReference>
<feature type="transmembrane region" description="Helical" evidence="9">
    <location>
        <begin position="341"/>
        <end position="358"/>
    </location>
</feature>
<dbReference type="GO" id="GO:0005886">
    <property type="term" value="C:plasma membrane"/>
    <property type="evidence" value="ECO:0007669"/>
    <property type="project" value="UniProtKB-SubCell"/>
</dbReference>
<keyword evidence="5 9" id="KW-0812">Transmembrane</keyword>
<evidence type="ECO:0000256" key="4">
    <source>
        <dbReference type="ARBA" id="ARBA00022679"/>
    </source>
</evidence>
<dbReference type="PIRSF" id="PIRSF016636">
    <property type="entry name" value="AlgI_DltB"/>
    <property type="match status" value="1"/>
</dbReference>
<evidence type="ECO:0000256" key="3">
    <source>
        <dbReference type="ARBA" id="ARBA00022475"/>
    </source>
</evidence>
<feature type="transmembrane region" description="Helical" evidence="9">
    <location>
        <begin position="396"/>
        <end position="418"/>
    </location>
</feature>
<feature type="transmembrane region" description="Helical" evidence="9">
    <location>
        <begin position="370"/>
        <end position="389"/>
    </location>
</feature>
<dbReference type="InterPro" id="IPR051085">
    <property type="entry name" value="MB_O-acyltransferase"/>
</dbReference>
<dbReference type="InterPro" id="IPR028362">
    <property type="entry name" value="AlgI"/>
</dbReference>
<dbReference type="PANTHER" id="PTHR13285">
    <property type="entry name" value="ACYLTRANSFERASE"/>
    <property type="match status" value="1"/>
</dbReference>
<evidence type="ECO:0000256" key="1">
    <source>
        <dbReference type="ARBA" id="ARBA00004651"/>
    </source>
</evidence>
<sequence>MLFSSPEFLFVFLPLCLLAFHLTLWKAGGTAAMGVSVLFSVFFYGWWNPPYLVLLLGSIGGNFLFTRRLAIAPSRFLLVFAIVLNLAVLGYFKYRNFFLENVGLALGEAWSFGTIVIPLGISFFTFQQIALLIDANDGEVARPPEALDYTQFVIFFPQLIAGPIVLFRELSDQLADLRAGKGAGMALFGPGLVVFLVGLFKKVCLADNIAPFADIAFFHATELTMLEAWAGALAYALQLYFDFSGYSDMAVGLGLMFGLRLPINFDTPFRAVSMVDFWKRWHITMTRFFMLYLYAPLALSLNRFGLARFKSGMVLFPLTVAAPILLTFLVAGLWHGAGWTFVLFGAVNGVGLAINHLWKKVKFLVLPRWLGWSLTMLTVLVSLVYFRAASVADANAILAALVSPEALVLPNWLSWLSIPLGLPWATLVVFTTGVFTVKFMAWVASLGVLSLVMPNPAKDYDRLVPTPLLAVISAILAWMVLGWLDEPRTFLYFQF</sequence>
<proteinExistence type="inferred from homology"/>
<dbReference type="Pfam" id="PF03062">
    <property type="entry name" value="MBOAT"/>
    <property type="match status" value="1"/>
</dbReference>
<feature type="transmembrane region" description="Helical" evidence="9">
    <location>
        <begin position="112"/>
        <end position="134"/>
    </location>
</feature>
<dbReference type="GO" id="GO:0042121">
    <property type="term" value="P:alginic acid biosynthetic process"/>
    <property type="evidence" value="ECO:0007669"/>
    <property type="project" value="InterPro"/>
</dbReference>
<feature type="transmembrane region" description="Helical" evidence="9">
    <location>
        <begin position="76"/>
        <end position="92"/>
    </location>
</feature>
<feature type="transmembrane region" description="Helical" evidence="9">
    <location>
        <begin position="313"/>
        <end position="334"/>
    </location>
</feature>
<feature type="transmembrane region" description="Helical" evidence="9">
    <location>
        <begin position="41"/>
        <end position="64"/>
    </location>
</feature>
<feature type="transmembrane region" description="Helical" evidence="9">
    <location>
        <begin position="464"/>
        <end position="484"/>
    </location>
</feature>
<feature type="transmembrane region" description="Helical" evidence="9">
    <location>
        <begin position="424"/>
        <end position="452"/>
    </location>
</feature>
<keyword evidence="3" id="KW-1003">Cell membrane</keyword>
<keyword evidence="8" id="KW-0012">Acyltransferase</keyword>
<dbReference type="InterPro" id="IPR024194">
    <property type="entry name" value="Ac/AlaTfrase_AlgI/DltB"/>
</dbReference>
<feature type="transmembrane region" description="Helical" evidence="9">
    <location>
        <begin position="284"/>
        <end position="301"/>
    </location>
</feature>
<reference evidence="10" key="1">
    <citation type="journal article" date="2008" name="ISME J.">
        <title>Genomic patterns of recombination, clonal divergence and environment in marine microbial populations.</title>
        <authorList>
            <person name="Konstantinidis K.T."/>
            <person name="Delong E.F."/>
        </authorList>
    </citation>
    <scope>NUCLEOTIDE SEQUENCE</scope>
</reference>
<evidence type="ECO:0000313" key="10">
    <source>
        <dbReference type="EMBL" id="ABZ09807.1"/>
    </source>
</evidence>
<dbReference type="PANTHER" id="PTHR13285:SF23">
    <property type="entry name" value="TEICHOIC ACID D-ALANYLTRANSFERASE"/>
    <property type="match status" value="1"/>
</dbReference>
<keyword evidence="7 9" id="KW-0472">Membrane</keyword>
<protein>
    <submittedName>
        <fullName evidence="10">Putative MBOAT family protein</fullName>
    </submittedName>
</protein>
<feature type="transmembrane region" description="Helical" evidence="9">
    <location>
        <begin position="212"/>
        <end position="237"/>
    </location>
</feature>
<evidence type="ECO:0000256" key="9">
    <source>
        <dbReference type="SAM" id="Phobius"/>
    </source>
</evidence>
<feature type="transmembrane region" description="Helical" evidence="9">
    <location>
        <begin position="243"/>
        <end position="263"/>
    </location>
</feature>
<comment type="similarity">
    <text evidence="2">Belongs to the membrane-bound acyltransferase family.</text>
</comment>